<proteinExistence type="predicted"/>
<dbReference type="OrthoDB" id="411871at2759"/>
<reference evidence="2" key="3">
    <citation type="submission" date="2015-06" db="UniProtKB">
        <authorList>
            <consortium name="EnsemblMetazoa"/>
        </authorList>
    </citation>
    <scope>IDENTIFICATION</scope>
</reference>
<name>R7VLP2_CAPTE</name>
<dbReference type="HOGENOM" id="CLU_118269_2_0_1"/>
<reference evidence="3" key="1">
    <citation type="submission" date="2012-12" db="EMBL/GenBank/DDBJ databases">
        <authorList>
            <person name="Hellsten U."/>
            <person name="Grimwood J."/>
            <person name="Chapman J.A."/>
            <person name="Shapiro H."/>
            <person name="Aerts A."/>
            <person name="Otillar R.P."/>
            <person name="Terry A.Y."/>
            <person name="Boore J.L."/>
            <person name="Simakov O."/>
            <person name="Marletaz F."/>
            <person name="Cho S.-J."/>
            <person name="Edsinger-Gonzales E."/>
            <person name="Havlak P."/>
            <person name="Kuo D.-H."/>
            <person name="Larsson T."/>
            <person name="Lv J."/>
            <person name="Arendt D."/>
            <person name="Savage R."/>
            <person name="Osoegawa K."/>
            <person name="de Jong P."/>
            <person name="Lindberg D.R."/>
            <person name="Seaver E.C."/>
            <person name="Weisblat D.A."/>
            <person name="Putnam N.H."/>
            <person name="Grigoriev I.V."/>
            <person name="Rokhsar D.S."/>
        </authorList>
    </citation>
    <scope>NUCLEOTIDE SEQUENCE</scope>
    <source>
        <strain evidence="3">I ESC-2004</strain>
    </source>
</reference>
<evidence type="ECO:0000313" key="1">
    <source>
        <dbReference type="EMBL" id="ELU18461.1"/>
    </source>
</evidence>
<accession>R7VLP2</accession>
<sequence>PLIEEEAIRLIEGLKQKRSVSEDNISTQFIKHIKSAIAKPLCILINKSFIERIFPPLLKKSIVLPIFKKKDRDCMDNYRPIALLPVSSKNFEKAFASDFL</sequence>
<gene>
    <name evidence="1" type="ORF">CAPTEDRAFT_40141</name>
</gene>
<keyword evidence="3" id="KW-1185">Reference proteome</keyword>
<organism evidence="1">
    <name type="scientific">Capitella teleta</name>
    <name type="common">Polychaete worm</name>
    <dbReference type="NCBI Taxonomy" id="283909"/>
    <lineage>
        <taxon>Eukaryota</taxon>
        <taxon>Metazoa</taxon>
        <taxon>Spiralia</taxon>
        <taxon>Lophotrochozoa</taxon>
        <taxon>Annelida</taxon>
        <taxon>Polychaeta</taxon>
        <taxon>Sedentaria</taxon>
        <taxon>Scolecida</taxon>
        <taxon>Capitellidae</taxon>
        <taxon>Capitella</taxon>
    </lineage>
</organism>
<feature type="non-terminal residue" evidence="1">
    <location>
        <position position="1"/>
    </location>
</feature>
<dbReference type="PANTHER" id="PTHR33395">
    <property type="entry name" value="TRANSCRIPTASE, PUTATIVE-RELATED-RELATED"/>
    <property type="match status" value="1"/>
</dbReference>
<dbReference type="OMA" id="FLKWASY"/>
<dbReference type="EMBL" id="KB291899">
    <property type="protein sequence ID" value="ELU18461.1"/>
    <property type="molecule type" value="Genomic_DNA"/>
</dbReference>
<evidence type="ECO:0000313" key="3">
    <source>
        <dbReference type="Proteomes" id="UP000014760"/>
    </source>
</evidence>
<feature type="non-terminal residue" evidence="1">
    <location>
        <position position="100"/>
    </location>
</feature>
<dbReference type="EnsemblMetazoa" id="CapteT40141">
    <property type="protein sequence ID" value="CapteP40141"/>
    <property type="gene ID" value="CapteG40141"/>
</dbReference>
<dbReference type="PANTHER" id="PTHR33395:SF22">
    <property type="entry name" value="REVERSE TRANSCRIPTASE DOMAIN-CONTAINING PROTEIN"/>
    <property type="match status" value="1"/>
</dbReference>
<dbReference type="STRING" id="283909.R7VLP2"/>
<dbReference type="AlphaFoldDB" id="R7VLP2"/>
<protein>
    <submittedName>
        <fullName evidence="1 2">Uncharacterized protein</fullName>
    </submittedName>
</protein>
<dbReference type="EMBL" id="AMQN01016276">
    <property type="status" value="NOT_ANNOTATED_CDS"/>
    <property type="molecule type" value="Genomic_DNA"/>
</dbReference>
<evidence type="ECO:0000313" key="2">
    <source>
        <dbReference type="EnsemblMetazoa" id="CapteP40141"/>
    </source>
</evidence>
<reference evidence="1 3" key="2">
    <citation type="journal article" date="2013" name="Nature">
        <title>Insights into bilaterian evolution from three spiralian genomes.</title>
        <authorList>
            <person name="Simakov O."/>
            <person name="Marletaz F."/>
            <person name="Cho S.J."/>
            <person name="Edsinger-Gonzales E."/>
            <person name="Havlak P."/>
            <person name="Hellsten U."/>
            <person name="Kuo D.H."/>
            <person name="Larsson T."/>
            <person name="Lv J."/>
            <person name="Arendt D."/>
            <person name="Savage R."/>
            <person name="Osoegawa K."/>
            <person name="de Jong P."/>
            <person name="Grimwood J."/>
            <person name="Chapman J.A."/>
            <person name="Shapiro H."/>
            <person name="Aerts A."/>
            <person name="Otillar R.P."/>
            <person name="Terry A.Y."/>
            <person name="Boore J.L."/>
            <person name="Grigoriev I.V."/>
            <person name="Lindberg D.R."/>
            <person name="Seaver E.C."/>
            <person name="Weisblat D.A."/>
            <person name="Putnam N.H."/>
            <person name="Rokhsar D.S."/>
        </authorList>
    </citation>
    <scope>NUCLEOTIDE SEQUENCE</scope>
    <source>
        <strain evidence="1 3">I ESC-2004</strain>
    </source>
</reference>
<dbReference type="Proteomes" id="UP000014760">
    <property type="component" value="Unassembled WGS sequence"/>
</dbReference>